<accession>A0AC60PDH3</accession>
<gene>
    <name evidence="1" type="ORF">HPB47_005583</name>
</gene>
<dbReference type="Proteomes" id="UP000805193">
    <property type="component" value="Unassembled WGS sequence"/>
</dbReference>
<sequence>MESSSRSSSSLTSEDQGSTKRKTINKVNENDIEYDITFPSPNKQSDTLPTPKEPVVYLLGWAGCKDKHLSKYGSIYEDEGCITIRYIAPVKHLFHRKCDGVLEEHAYTLLGLLEDFKLEDHPLFFHVFSNGGAFVYLLMSRQFRDRVDIMSKIRGVVFDSGPARVGFWQGVHVMASFVSTKAPLRYVVAFFWALTVWLYSTLNWVGSLFLNMRCHASTFDSLLEEQPLCPQLFLYSKKDAVCSHDSIAAFAEARRARGVPVEEVVWEDSPHVQHFVLNRQRYVGSVVDFMKRCLEGKVVLTPTAAKKQL</sequence>
<evidence type="ECO:0000313" key="2">
    <source>
        <dbReference type="Proteomes" id="UP000805193"/>
    </source>
</evidence>
<evidence type="ECO:0000313" key="1">
    <source>
        <dbReference type="EMBL" id="KAG0417476.1"/>
    </source>
</evidence>
<proteinExistence type="predicted"/>
<name>A0AC60PDH3_IXOPE</name>
<dbReference type="EMBL" id="JABSTQ010010840">
    <property type="protein sequence ID" value="KAG0417476.1"/>
    <property type="molecule type" value="Genomic_DNA"/>
</dbReference>
<protein>
    <submittedName>
        <fullName evidence="1">Uncharacterized protein</fullName>
    </submittedName>
</protein>
<keyword evidence="2" id="KW-1185">Reference proteome</keyword>
<comment type="caution">
    <text evidence="1">The sequence shown here is derived from an EMBL/GenBank/DDBJ whole genome shotgun (WGS) entry which is preliminary data.</text>
</comment>
<organism evidence="1 2">
    <name type="scientific">Ixodes persulcatus</name>
    <name type="common">Taiga tick</name>
    <dbReference type="NCBI Taxonomy" id="34615"/>
    <lineage>
        <taxon>Eukaryota</taxon>
        <taxon>Metazoa</taxon>
        <taxon>Ecdysozoa</taxon>
        <taxon>Arthropoda</taxon>
        <taxon>Chelicerata</taxon>
        <taxon>Arachnida</taxon>
        <taxon>Acari</taxon>
        <taxon>Parasitiformes</taxon>
        <taxon>Ixodida</taxon>
        <taxon>Ixodoidea</taxon>
        <taxon>Ixodidae</taxon>
        <taxon>Ixodinae</taxon>
        <taxon>Ixodes</taxon>
    </lineage>
</organism>
<reference evidence="1 2" key="1">
    <citation type="journal article" date="2020" name="Cell">
        <title>Large-Scale Comparative Analyses of Tick Genomes Elucidate Their Genetic Diversity and Vector Capacities.</title>
        <authorList>
            <consortium name="Tick Genome and Microbiome Consortium (TIGMIC)"/>
            <person name="Jia N."/>
            <person name="Wang J."/>
            <person name="Shi W."/>
            <person name="Du L."/>
            <person name="Sun Y."/>
            <person name="Zhan W."/>
            <person name="Jiang J.F."/>
            <person name="Wang Q."/>
            <person name="Zhang B."/>
            <person name="Ji P."/>
            <person name="Bell-Sakyi L."/>
            <person name="Cui X.M."/>
            <person name="Yuan T.T."/>
            <person name="Jiang B.G."/>
            <person name="Yang W.F."/>
            <person name="Lam T.T."/>
            <person name="Chang Q.C."/>
            <person name="Ding S.J."/>
            <person name="Wang X.J."/>
            <person name="Zhu J.G."/>
            <person name="Ruan X.D."/>
            <person name="Zhao L."/>
            <person name="Wei J.T."/>
            <person name="Ye R.Z."/>
            <person name="Que T.C."/>
            <person name="Du C.H."/>
            <person name="Zhou Y.H."/>
            <person name="Cheng J.X."/>
            <person name="Dai P.F."/>
            <person name="Guo W.B."/>
            <person name="Han X.H."/>
            <person name="Huang E.J."/>
            <person name="Li L.F."/>
            <person name="Wei W."/>
            <person name="Gao Y.C."/>
            <person name="Liu J.Z."/>
            <person name="Shao H.Z."/>
            <person name="Wang X."/>
            <person name="Wang C.C."/>
            <person name="Yang T.C."/>
            <person name="Huo Q.B."/>
            <person name="Li W."/>
            <person name="Chen H.Y."/>
            <person name="Chen S.E."/>
            <person name="Zhou L.G."/>
            <person name="Ni X.B."/>
            <person name="Tian J.H."/>
            <person name="Sheng Y."/>
            <person name="Liu T."/>
            <person name="Pan Y.S."/>
            <person name="Xia L.Y."/>
            <person name="Li J."/>
            <person name="Zhao F."/>
            <person name="Cao W.C."/>
        </authorList>
    </citation>
    <scope>NUCLEOTIDE SEQUENCE [LARGE SCALE GENOMIC DNA]</scope>
    <source>
        <strain evidence="1">Iper-2018</strain>
    </source>
</reference>